<dbReference type="PANTHER" id="PTHR43711:SF26">
    <property type="entry name" value="SENSOR HISTIDINE KINASE RCSC"/>
    <property type="match status" value="1"/>
</dbReference>
<evidence type="ECO:0000313" key="10">
    <source>
        <dbReference type="Proteomes" id="UP001271769"/>
    </source>
</evidence>
<keyword evidence="7" id="KW-0812">Transmembrane</keyword>
<dbReference type="PRINTS" id="PR00344">
    <property type="entry name" value="BCTRLSENSOR"/>
</dbReference>
<dbReference type="PANTHER" id="PTHR43711">
    <property type="entry name" value="TWO-COMPONENT HISTIDINE KINASE"/>
    <property type="match status" value="1"/>
</dbReference>
<dbReference type="EMBL" id="JAXCLX010000002">
    <property type="protein sequence ID" value="MDY0872698.1"/>
    <property type="molecule type" value="Genomic_DNA"/>
</dbReference>
<dbReference type="Pfam" id="PF00512">
    <property type="entry name" value="HisKA"/>
    <property type="match status" value="1"/>
</dbReference>
<keyword evidence="4" id="KW-0808">Transferase</keyword>
<organism evidence="9 10">
    <name type="scientific">Dongia rigui</name>
    <dbReference type="NCBI Taxonomy" id="940149"/>
    <lineage>
        <taxon>Bacteria</taxon>
        <taxon>Pseudomonadati</taxon>
        <taxon>Pseudomonadota</taxon>
        <taxon>Alphaproteobacteria</taxon>
        <taxon>Rhodospirillales</taxon>
        <taxon>Dongiaceae</taxon>
        <taxon>Dongia</taxon>
    </lineage>
</organism>
<feature type="transmembrane region" description="Helical" evidence="7">
    <location>
        <begin position="45"/>
        <end position="66"/>
    </location>
</feature>
<dbReference type="EC" id="2.7.13.3" evidence="2"/>
<reference evidence="9 10" key="1">
    <citation type="journal article" date="2013" name="Antonie Van Leeuwenhoek">
        <title>Dongia rigui sp. nov., isolated from freshwater of a large wetland in Korea.</title>
        <authorList>
            <person name="Baik K.S."/>
            <person name="Hwang Y.M."/>
            <person name="Choi J.S."/>
            <person name="Kwon J."/>
            <person name="Seong C.N."/>
        </authorList>
    </citation>
    <scope>NUCLEOTIDE SEQUENCE [LARGE SCALE GENOMIC DNA]</scope>
    <source>
        <strain evidence="9 10">04SU4-P</strain>
    </source>
</reference>
<keyword evidence="5" id="KW-0418">Kinase</keyword>
<evidence type="ECO:0000259" key="8">
    <source>
        <dbReference type="PROSITE" id="PS50109"/>
    </source>
</evidence>
<dbReference type="CDD" id="cd00082">
    <property type="entry name" value="HisKA"/>
    <property type="match status" value="1"/>
</dbReference>
<name>A0ABU5DZS6_9PROT</name>
<dbReference type="InterPro" id="IPR004358">
    <property type="entry name" value="Sig_transdc_His_kin-like_C"/>
</dbReference>
<dbReference type="InterPro" id="IPR036097">
    <property type="entry name" value="HisK_dim/P_sf"/>
</dbReference>
<dbReference type="InterPro" id="IPR005467">
    <property type="entry name" value="His_kinase_dom"/>
</dbReference>
<gene>
    <name evidence="9" type="ORF">SMD31_12215</name>
</gene>
<dbReference type="Pfam" id="PF02518">
    <property type="entry name" value="HATPase_c"/>
    <property type="match status" value="1"/>
</dbReference>
<evidence type="ECO:0000256" key="2">
    <source>
        <dbReference type="ARBA" id="ARBA00012438"/>
    </source>
</evidence>
<dbReference type="SMART" id="SM00388">
    <property type="entry name" value="HisKA"/>
    <property type="match status" value="1"/>
</dbReference>
<feature type="transmembrane region" description="Helical" evidence="7">
    <location>
        <begin position="280"/>
        <end position="299"/>
    </location>
</feature>
<protein>
    <recommendedName>
        <fullName evidence="2">histidine kinase</fullName>
        <ecNumber evidence="2">2.7.13.3</ecNumber>
    </recommendedName>
</protein>
<dbReference type="InterPro" id="IPR003661">
    <property type="entry name" value="HisK_dim/P_dom"/>
</dbReference>
<dbReference type="PROSITE" id="PS50109">
    <property type="entry name" value="HIS_KIN"/>
    <property type="match status" value="1"/>
</dbReference>
<dbReference type="RefSeq" id="WP_320501172.1">
    <property type="nucleotide sequence ID" value="NZ_JAXCLX010000002.1"/>
</dbReference>
<dbReference type="SUPFAM" id="SSF55874">
    <property type="entry name" value="ATPase domain of HSP90 chaperone/DNA topoisomerase II/histidine kinase"/>
    <property type="match status" value="1"/>
</dbReference>
<keyword evidence="7" id="KW-1133">Transmembrane helix</keyword>
<keyword evidence="3" id="KW-0597">Phosphoprotein</keyword>
<dbReference type="SMART" id="SM00387">
    <property type="entry name" value="HATPase_c"/>
    <property type="match status" value="1"/>
</dbReference>
<dbReference type="InterPro" id="IPR003594">
    <property type="entry name" value="HATPase_dom"/>
</dbReference>
<evidence type="ECO:0000256" key="6">
    <source>
        <dbReference type="ARBA" id="ARBA00023012"/>
    </source>
</evidence>
<dbReference type="Gene3D" id="3.30.565.10">
    <property type="entry name" value="Histidine kinase-like ATPase, C-terminal domain"/>
    <property type="match status" value="1"/>
</dbReference>
<keyword evidence="6" id="KW-0902">Two-component regulatory system</keyword>
<dbReference type="GO" id="GO:0005524">
    <property type="term" value="F:ATP binding"/>
    <property type="evidence" value="ECO:0007669"/>
    <property type="project" value="UniProtKB-KW"/>
</dbReference>
<proteinExistence type="predicted"/>
<dbReference type="CDD" id="cd00075">
    <property type="entry name" value="HATPase"/>
    <property type="match status" value="1"/>
</dbReference>
<dbReference type="Gene3D" id="3.30.450.20">
    <property type="entry name" value="PAS domain"/>
    <property type="match status" value="1"/>
</dbReference>
<feature type="domain" description="Histidine kinase" evidence="8">
    <location>
        <begin position="339"/>
        <end position="560"/>
    </location>
</feature>
<dbReference type="InterPro" id="IPR036890">
    <property type="entry name" value="HATPase_C_sf"/>
</dbReference>
<accession>A0ABU5DZS6</accession>
<evidence type="ECO:0000256" key="3">
    <source>
        <dbReference type="ARBA" id="ARBA00022553"/>
    </source>
</evidence>
<evidence type="ECO:0000256" key="5">
    <source>
        <dbReference type="ARBA" id="ARBA00022777"/>
    </source>
</evidence>
<evidence type="ECO:0000313" key="9">
    <source>
        <dbReference type="EMBL" id="MDY0872698.1"/>
    </source>
</evidence>
<sequence length="565" mass="60737">MMRSDNSCLLSEPATILMTQPTEKQKVTQAQAQAQAQAGLPSWLISWPTALLAAVLVFAIAAILLAQDYGNVLDAGRQRAQSLAEIAAAHLQQTLSAVEVSMQVLDRPPAALTAAGSEPALGPILARVMRIMPALSDMQVVDVDGRAIVKSEQGVAKGGMNAMAFAYHRDHPGDTIRLDWQGPTTADLLISRRISNGDGSFGGVTLGRLDPTYFADFFVALGADRATLRLADGTVLVNFGRADIADSLTAVESLHGLPLAVEIGLDREQLLASWYSKRDVGMALAASLTLLLFGGVIFLRRHLAQITDLAALSSHAAAESAARSRADEISRRKSDFVSQMSHELRTPLNAILGFSEVIKSASFGPVGQPKYQEYADDIHYSAQHLLAVINNILDLSKVEAGKWQMMEDQVTLDELFDALRRLASERAARENVELSIKDLPANMILRGDKRTLVQIMLNLTINAIKFAGPDRQVDLEVQAQSDGSLAIAVADHGEGMTKDELVRAMRPFDAPMHGAKGKKQDTGLGLPLAAAFAELHGGRVELDSMPGLGTTARLILPAERVQSVH</sequence>
<evidence type="ECO:0000256" key="7">
    <source>
        <dbReference type="SAM" id="Phobius"/>
    </source>
</evidence>
<keyword evidence="7" id="KW-0472">Membrane</keyword>
<dbReference type="InterPro" id="IPR050736">
    <property type="entry name" value="Sensor_HK_Regulatory"/>
</dbReference>
<dbReference type="SUPFAM" id="SSF47384">
    <property type="entry name" value="Homodimeric domain of signal transducing histidine kinase"/>
    <property type="match status" value="1"/>
</dbReference>
<dbReference type="Proteomes" id="UP001271769">
    <property type="component" value="Unassembled WGS sequence"/>
</dbReference>
<keyword evidence="10" id="KW-1185">Reference proteome</keyword>
<comment type="catalytic activity">
    <reaction evidence="1">
        <text>ATP + protein L-histidine = ADP + protein N-phospho-L-histidine.</text>
        <dbReference type="EC" id="2.7.13.3"/>
    </reaction>
</comment>
<keyword evidence="9" id="KW-0547">Nucleotide-binding</keyword>
<keyword evidence="9" id="KW-0067">ATP-binding</keyword>
<evidence type="ECO:0000256" key="1">
    <source>
        <dbReference type="ARBA" id="ARBA00000085"/>
    </source>
</evidence>
<evidence type="ECO:0000256" key="4">
    <source>
        <dbReference type="ARBA" id="ARBA00022679"/>
    </source>
</evidence>
<dbReference type="Gene3D" id="1.10.287.130">
    <property type="match status" value="1"/>
</dbReference>
<comment type="caution">
    <text evidence="9">The sequence shown here is derived from an EMBL/GenBank/DDBJ whole genome shotgun (WGS) entry which is preliminary data.</text>
</comment>